<name>A0A7X0HKR8_9ACTN</name>
<dbReference type="NCBIfam" id="NF009384">
    <property type="entry name" value="PRK12743.1"/>
    <property type="match status" value="1"/>
</dbReference>
<evidence type="ECO:0000256" key="2">
    <source>
        <dbReference type="ARBA" id="ARBA00023002"/>
    </source>
</evidence>
<comment type="similarity">
    <text evidence="1">Belongs to the short-chain dehydrogenases/reductases (SDR) family.</text>
</comment>
<protein>
    <submittedName>
        <fullName evidence="3">NAD(P)-dependent dehydrogenase (Short-subunit alcohol dehydrogenase family)</fullName>
    </submittedName>
</protein>
<dbReference type="RefSeq" id="WP_185035812.1">
    <property type="nucleotide sequence ID" value="NZ_BNBN01000005.1"/>
</dbReference>
<dbReference type="AlphaFoldDB" id="A0A7X0HKR8"/>
<dbReference type="PROSITE" id="PS00061">
    <property type="entry name" value="ADH_SHORT"/>
    <property type="match status" value="1"/>
</dbReference>
<dbReference type="EMBL" id="JACHEM010000020">
    <property type="protein sequence ID" value="MBB6439325.1"/>
    <property type="molecule type" value="Genomic_DNA"/>
</dbReference>
<dbReference type="InterPro" id="IPR036291">
    <property type="entry name" value="NAD(P)-bd_dom_sf"/>
</dbReference>
<dbReference type="PANTHER" id="PTHR42879">
    <property type="entry name" value="3-OXOACYL-(ACYL-CARRIER-PROTEIN) REDUCTASE"/>
    <property type="match status" value="1"/>
</dbReference>
<keyword evidence="4" id="KW-1185">Reference proteome</keyword>
<dbReference type="Proteomes" id="UP000540423">
    <property type="component" value="Unassembled WGS sequence"/>
</dbReference>
<dbReference type="FunFam" id="3.40.50.720:FF:000084">
    <property type="entry name" value="Short-chain dehydrogenase reductase"/>
    <property type="match status" value="1"/>
</dbReference>
<dbReference type="InterPro" id="IPR020904">
    <property type="entry name" value="Sc_DH/Rdtase_CS"/>
</dbReference>
<organism evidence="3 4">
    <name type="scientific">Streptomyces candidus</name>
    <dbReference type="NCBI Taxonomy" id="67283"/>
    <lineage>
        <taxon>Bacteria</taxon>
        <taxon>Bacillati</taxon>
        <taxon>Actinomycetota</taxon>
        <taxon>Actinomycetes</taxon>
        <taxon>Kitasatosporales</taxon>
        <taxon>Streptomycetaceae</taxon>
        <taxon>Streptomyces</taxon>
    </lineage>
</organism>
<gene>
    <name evidence="3" type="ORF">HNQ79_005837</name>
</gene>
<dbReference type="SUPFAM" id="SSF51735">
    <property type="entry name" value="NAD(P)-binding Rossmann-fold domains"/>
    <property type="match status" value="1"/>
</dbReference>
<evidence type="ECO:0000313" key="3">
    <source>
        <dbReference type="EMBL" id="MBB6439325.1"/>
    </source>
</evidence>
<dbReference type="InterPro" id="IPR002347">
    <property type="entry name" value="SDR_fam"/>
</dbReference>
<evidence type="ECO:0000256" key="1">
    <source>
        <dbReference type="ARBA" id="ARBA00006484"/>
    </source>
</evidence>
<dbReference type="GO" id="GO:0016491">
    <property type="term" value="F:oxidoreductase activity"/>
    <property type="evidence" value="ECO:0007669"/>
    <property type="project" value="UniProtKB-KW"/>
</dbReference>
<dbReference type="PRINTS" id="PR00081">
    <property type="entry name" value="GDHRDH"/>
</dbReference>
<dbReference type="PANTHER" id="PTHR42879:SF2">
    <property type="entry name" value="3-OXOACYL-[ACYL-CARRIER-PROTEIN] REDUCTASE FABG"/>
    <property type="match status" value="1"/>
</dbReference>
<sequence>MTDPRTSTPSTAPAPVAVVTGADSGIGRATAVRLAEAGMDIGITWHSDREGAERTAAEVGEHGRRAAVAQMDLSRLPDAARVIDTLADQLGRIDVLVNNAGTGTSTPFLDLGHDEVRRVVDVDLIGPFLCGQHAARRMIEQGGGGRIVNVTSVHEHQPRVGAAPYCAAKGGLGLLTQVMALELAEHGITVNSVAPGEIATPMTGQDENDVRTADRPGIPLGRPGDAREIAAVIAFLAGPDASYVTGASWVADGGMTRMGPQAGSHLRSDDWRRP</sequence>
<dbReference type="Gene3D" id="3.40.50.720">
    <property type="entry name" value="NAD(P)-binding Rossmann-like Domain"/>
    <property type="match status" value="1"/>
</dbReference>
<accession>A0A7X0HKR8</accession>
<reference evidence="3 4" key="1">
    <citation type="submission" date="2020-08" db="EMBL/GenBank/DDBJ databases">
        <title>Genomic Encyclopedia of Type Strains, Phase IV (KMG-IV): sequencing the most valuable type-strain genomes for metagenomic binning, comparative biology and taxonomic classification.</title>
        <authorList>
            <person name="Goeker M."/>
        </authorList>
    </citation>
    <scope>NUCLEOTIDE SEQUENCE [LARGE SCALE GENOMIC DNA]</scope>
    <source>
        <strain evidence="3 4">DSM 40141</strain>
    </source>
</reference>
<dbReference type="Pfam" id="PF13561">
    <property type="entry name" value="adh_short_C2"/>
    <property type="match status" value="1"/>
</dbReference>
<keyword evidence="2" id="KW-0560">Oxidoreductase</keyword>
<dbReference type="PRINTS" id="PR00080">
    <property type="entry name" value="SDRFAMILY"/>
</dbReference>
<dbReference type="InterPro" id="IPR050259">
    <property type="entry name" value="SDR"/>
</dbReference>
<evidence type="ECO:0000313" key="4">
    <source>
        <dbReference type="Proteomes" id="UP000540423"/>
    </source>
</evidence>
<proteinExistence type="inferred from homology"/>
<comment type="caution">
    <text evidence="3">The sequence shown here is derived from an EMBL/GenBank/DDBJ whole genome shotgun (WGS) entry which is preliminary data.</text>
</comment>
<dbReference type="GO" id="GO:0032787">
    <property type="term" value="P:monocarboxylic acid metabolic process"/>
    <property type="evidence" value="ECO:0007669"/>
    <property type="project" value="UniProtKB-ARBA"/>
</dbReference>